<evidence type="ECO:0000256" key="5">
    <source>
        <dbReference type="SAM" id="Phobius"/>
    </source>
</evidence>
<dbReference type="Pfam" id="PF01150">
    <property type="entry name" value="GDA1_CD39"/>
    <property type="match status" value="1"/>
</dbReference>
<dbReference type="GO" id="GO:0005524">
    <property type="term" value="F:ATP binding"/>
    <property type="evidence" value="ECO:0007669"/>
    <property type="project" value="UniProtKB-KW"/>
</dbReference>
<dbReference type="OrthoDB" id="6372431at2759"/>
<comment type="similarity">
    <text evidence="1">Belongs to the GDA1/CD39 NTPase family.</text>
</comment>
<accession>A0A8J2JXD5</accession>
<dbReference type="GO" id="GO:0045134">
    <property type="term" value="F:UDP phosphatase activity"/>
    <property type="evidence" value="ECO:0007669"/>
    <property type="project" value="TreeGrafter"/>
</dbReference>
<feature type="binding site" evidence="4">
    <location>
        <begin position="172"/>
        <end position="176"/>
    </location>
    <ligand>
        <name>ATP</name>
        <dbReference type="ChEBI" id="CHEBI:30616"/>
    </ligand>
</feature>
<keyword evidence="4" id="KW-0067">ATP-binding</keyword>
<evidence type="ECO:0000313" key="6">
    <source>
        <dbReference type="EMBL" id="CAG7728640.1"/>
    </source>
</evidence>
<keyword evidence="4" id="KW-0547">Nucleotide-binding</keyword>
<organism evidence="6 7">
    <name type="scientific">Allacma fusca</name>
    <dbReference type="NCBI Taxonomy" id="39272"/>
    <lineage>
        <taxon>Eukaryota</taxon>
        <taxon>Metazoa</taxon>
        <taxon>Ecdysozoa</taxon>
        <taxon>Arthropoda</taxon>
        <taxon>Hexapoda</taxon>
        <taxon>Collembola</taxon>
        <taxon>Symphypleona</taxon>
        <taxon>Sminthuridae</taxon>
        <taxon>Allacma</taxon>
    </lineage>
</organism>
<evidence type="ECO:0008006" key="8">
    <source>
        <dbReference type="Google" id="ProtNLM"/>
    </source>
</evidence>
<dbReference type="PANTHER" id="PTHR11782">
    <property type="entry name" value="ADENOSINE/GUANOSINE DIPHOSPHATASE"/>
    <property type="match status" value="1"/>
</dbReference>
<keyword evidence="2" id="KW-0378">Hydrolase</keyword>
<evidence type="ECO:0000256" key="3">
    <source>
        <dbReference type="PIRSR" id="PIRSR600407-1"/>
    </source>
</evidence>
<feature type="active site" description="Proton acceptor" evidence="3">
    <location>
        <position position="138"/>
    </location>
</feature>
<feature type="transmembrane region" description="Helical" evidence="5">
    <location>
        <begin position="440"/>
        <end position="462"/>
    </location>
</feature>
<dbReference type="GO" id="GO:0005886">
    <property type="term" value="C:plasma membrane"/>
    <property type="evidence" value="ECO:0007669"/>
    <property type="project" value="TreeGrafter"/>
</dbReference>
<comment type="caution">
    <text evidence="6">The sequence shown here is derived from an EMBL/GenBank/DDBJ whole genome shotgun (WGS) entry which is preliminary data.</text>
</comment>
<dbReference type="AlphaFoldDB" id="A0A8J2JXD5"/>
<keyword evidence="5" id="KW-0812">Transmembrane</keyword>
<evidence type="ECO:0000256" key="1">
    <source>
        <dbReference type="ARBA" id="ARBA00009283"/>
    </source>
</evidence>
<keyword evidence="5" id="KW-1133">Transmembrane helix</keyword>
<dbReference type="GO" id="GO:0004382">
    <property type="term" value="F:GDP phosphatase activity"/>
    <property type="evidence" value="ECO:0007669"/>
    <property type="project" value="TreeGrafter"/>
</dbReference>
<dbReference type="EMBL" id="CAJVCH010166181">
    <property type="protein sequence ID" value="CAG7728640.1"/>
    <property type="molecule type" value="Genomic_DNA"/>
</dbReference>
<name>A0A8J2JXD5_9HEXA</name>
<dbReference type="GO" id="GO:0017111">
    <property type="term" value="F:ribonucleoside triphosphate phosphatase activity"/>
    <property type="evidence" value="ECO:0007669"/>
    <property type="project" value="TreeGrafter"/>
</dbReference>
<dbReference type="GO" id="GO:0009134">
    <property type="term" value="P:nucleoside diphosphate catabolic process"/>
    <property type="evidence" value="ECO:0007669"/>
    <property type="project" value="TreeGrafter"/>
</dbReference>
<proteinExistence type="inferred from homology"/>
<sequence>MIALLIPSKCCLYGVIFDAGSTHTDTIVYQWPGERLNGTGQLSQLGNCSVEKKGIADVPVTNVSSYLAKCINSAKDSIPPNRLPDTEVYFGATAGMRILQEKNETTVAKILEQVKSSLKESDFFYEDSNVDVISGSREGLSGWISVNFLNQTLQTDSNGSAKSTLGALDLGGASLQISFEVDQVDNNTVNDLIHSVTLFGRNYDVYTQSFLCYGIVQAFNRYRALLVMSRNDSSNYNISSPCEPIGYSYRKKFSAIFGGPCVGNPSTEIGGKSDFTFFGTNNEEACSKYVKELIRPDFCKHVNSPHCLNITMYPQVSRYFMAFSAFGHVINDLNMSSRVTKKDFKTKISWMCSTNYDHLVFIQNSFKLQLSLRTLEGLCFGGHYIDAVLTEAFNFSSPNDWQRLDFRTEVSGVGVSWSLGYMMNETVYMSSTPSIPEMDAFSFGILLCVFILLILFGLIFFFQAAKLDKPTTYERNSMSLQPREIA</sequence>
<keyword evidence="7" id="KW-1185">Reference proteome</keyword>
<dbReference type="InterPro" id="IPR000407">
    <property type="entry name" value="GDA1_CD39_NTPase"/>
</dbReference>
<evidence type="ECO:0000256" key="4">
    <source>
        <dbReference type="PIRSR" id="PIRSR600407-2"/>
    </source>
</evidence>
<dbReference type="PANTHER" id="PTHR11782:SF83">
    <property type="entry name" value="GUANOSINE-DIPHOSPHATASE"/>
    <property type="match status" value="1"/>
</dbReference>
<evidence type="ECO:0000313" key="7">
    <source>
        <dbReference type="Proteomes" id="UP000708208"/>
    </source>
</evidence>
<evidence type="ECO:0000256" key="2">
    <source>
        <dbReference type="ARBA" id="ARBA00022801"/>
    </source>
</evidence>
<gene>
    <name evidence="6" type="ORF">AFUS01_LOCUS17403</name>
</gene>
<keyword evidence="5" id="KW-0472">Membrane</keyword>
<reference evidence="6" key="1">
    <citation type="submission" date="2021-06" db="EMBL/GenBank/DDBJ databases">
        <authorList>
            <person name="Hodson N. C."/>
            <person name="Mongue J. A."/>
            <person name="Jaron S. K."/>
        </authorList>
    </citation>
    <scope>NUCLEOTIDE SEQUENCE</scope>
</reference>
<dbReference type="Proteomes" id="UP000708208">
    <property type="component" value="Unassembled WGS sequence"/>
</dbReference>
<protein>
    <recommendedName>
        <fullName evidence="8">Ectonucleoside triphosphate diphosphohydrolase 1</fullName>
    </recommendedName>
</protein>